<dbReference type="SMART" id="SM00838">
    <property type="entry name" value="EFG_C"/>
    <property type="match status" value="1"/>
</dbReference>
<accession>A0A2U1SN18</accession>
<keyword evidence="3 9" id="KW-0251">Elongation factor</keyword>
<dbReference type="NCBIfam" id="NF009379">
    <property type="entry name" value="PRK12740.1-3"/>
    <property type="match status" value="1"/>
</dbReference>
<keyword evidence="4" id="KW-0648">Protein biosynthesis</keyword>
<dbReference type="OrthoDB" id="9802948at2"/>
<dbReference type="PANTHER" id="PTHR43261">
    <property type="entry name" value="TRANSLATION ELONGATION FACTOR G-RELATED"/>
    <property type="match status" value="1"/>
</dbReference>
<evidence type="ECO:0000313" key="10">
    <source>
        <dbReference type="Proteomes" id="UP000245137"/>
    </source>
</evidence>
<dbReference type="Gene3D" id="3.30.230.10">
    <property type="match status" value="1"/>
</dbReference>
<dbReference type="InterPro" id="IPR035647">
    <property type="entry name" value="EFG_III/V"/>
</dbReference>
<dbReference type="SUPFAM" id="SSF52540">
    <property type="entry name" value="P-loop containing nucleoside triphosphate hydrolases"/>
    <property type="match status" value="1"/>
</dbReference>
<dbReference type="EMBL" id="PUIV01000030">
    <property type="protein sequence ID" value="PWB93007.1"/>
    <property type="molecule type" value="Genomic_DNA"/>
</dbReference>
<dbReference type="Pfam" id="PF00679">
    <property type="entry name" value="EFG_C"/>
    <property type="match status" value="1"/>
</dbReference>
<dbReference type="SMART" id="SM00889">
    <property type="entry name" value="EFG_IV"/>
    <property type="match status" value="1"/>
</dbReference>
<dbReference type="InterPro" id="IPR009000">
    <property type="entry name" value="Transl_B-barrel_sf"/>
</dbReference>
<keyword evidence="2" id="KW-0547">Nucleotide-binding</keyword>
<dbReference type="Gene3D" id="3.40.50.300">
    <property type="entry name" value="P-loop containing nucleotide triphosphate hydrolases"/>
    <property type="match status" value="1"/>
</dbReference>
<dbReference type="PANTHER" id="PTHR43261:SF7">
    <property type="entry name" value="ELONGATION FACTOR G-LIKE PROTEIN"/>
    <property type="match status" value="1"/>
</dbReference>
<dbReference type="GO" id="GO:0032790">
    <property type="term" value="P:ribosome disassembly"/>
    <property type="evidence" value="ECO:0007669"/>
    <property type="project" value="TreeGrafter"/>
</dbReference>
<dbReference type="SUPFAM" id="SSF54211">
    <property type="entry name" value="Ribosomal protein S5 domain 2-like"/>
    <property type="match status" value="1"/>
</dbReference>
<evidence type="ECO:0000256" key="4">
    <source>
        <dbReference type="ARBA" id="ARBA00022917"/>
    </source>
</evidence>
<evidence type="ECO:0000259" key="7">
    <source>
        <dbReference type="SMART" id="SM00838"/>
    </source>
</evidence>
<dbReference type="AlphaFoldDB" id="A0A2U1SN18"/>
<dbReference type="InterPro" id="IPR014721">
    <property type="entry name" value="Ribsml_uS5_D2-typ_fold_subgr"/>
</dbReference>
<dbReference type="Pfam" id="PF00009">
    <property type="entry name" value="GTP_EFTU"/>
    <property type="match status" value="1"/>
</dbReference>
<dbReference type="InterPro" id="IPR035649">
    <property type="entry name" value="EFG_V"/>
</dbReference>
<dbReference type="Gene3D" id="3.30.70.870">
    <property type="entry name" value="Elongation Factor G (Translational Gtpase), domain 3"/>
    <property type="match status" value="1"/>
</dbReference>
<dbReference type="InterPro" id="IPR000640">
    <property type="entry name" value="EFG_V-like"/>
</dbReference>
<proteinExistence type="predicted"/>
<feature type="domain" description="Translation elongation factor EFG/EF2" evidence="8">
    <location>
        <begin position="470"/>
        <end position="587"/>
    </location>
</feature>
<dbReference type="Pfam" id="PF03764">
    <property type="entry name" value="EFG_IV"/>
    <property type="match status" value="1"/>
</dbReference>
<gene>
    <name evidence="9" type="ORF">C5689_15105</name>
</gene>
<dbReference type="GO" id="GO:0097216">
    <property type="term" value="F:guanosine tetraphosphate binding"/>
    <property type="evidence" value="ECO:0007669"/>
    <property type="project" value="UniProtKB-ARBA"/>
</dbReference>
<evidence type="ECO:0000256" key="3">
    <source>
        <dbReference type="ARBA" id="ARBA00022768"/>
    </source>
</evidence>
<dbReference type="SUPFAM" id="SSF50447">
    <property type="entry name" value="Translation proteins"/>
    <property type="match status" value="1"/>
</dbReference>
<dbReference type="InterPro" id="IPR041095">
    <property type="entry name" value="EFG_II"/>
</dbReference>
<sequence length="688" mass="73356">MSETRTSGAARAEGARMIALVGPFQSGKTSLFECLLARCGAVQRQGFVRDGATVGDASPEARAHAMSVECNIGRADYLGDRYTFVDCPGSVEFADEQRRALAVADAAIVVAESDPRKLPALQLVLRAVEEARVPHFLFLNKIDAAAGNLRESLALLQTASRTPLLLRQIPLWNNGIAVGFIDLALERAYVYREHAPSQVVAMPDGETVLEKEARYSMLERLADYDDALMEELLSDIEPPRDQIFDDLAKELRFGHVAPVFIGAAERGAGVTRLLKALRHEAPGVAATRARLGIADAGPALAHVFRSIHTPHGGKLSLARVLRGAFSDGQQVIGSSGAEEKISGVSSLLGAMTMRQPKAEAGETVAFGRLDGIAAGEAVQDARAGAPQAPAPLAPPRPVYGLALSVGDRKDEMRLAAALAKLIDEDPSLVFVQDQALGEMKLLGQGEMHIRVALERLATRYGVTVATHAPAVGYKETIRHAVSVRGRHKKQSGGHGQFGDVVLEVSPRRRGEGFAFAERVHGGTVPKQYFSSVEAGCQDALARGPLGFPVVDVEAVLVDGSYHSVDSSDMAFRTAARIGMIEALGRAEPVLLEPMLAVAIFAPSEAVSRATGIVSARRGQILGFGPRPEWDGWDALDALIPEAEIGDLIVELRSATSGAGFFEARFDHLTEMVGRQAHEVVAARSAASH</sequence>
<dbReference type="CDD" id="cd03713">
    <property type="entry name" value="EFG_mtEFG_C"/>
    <property type="match status" value="1"/>
</dbReference>
<dbReference type="Gene3D" id="2.40.30.10">
    <property type="entry name" value="Translation factors"/>
    <property type="match status" value="1"/>
</dbReference>
<keyword evidence="5" id="KW-0342">GTP-binding</keyword>
<organism evidence="9 10">
    <name type="scientific">Methylosinus sporium</name>
    <dbReference type="NCBI Taxonomy" id="428"/>
    <lineage>
        <taxon>Bacteria</taxon>
        <taxon>Pseudomonadati</taxon>
        <taxon>Pseudomonadota</taxon>
        <taxon>Alphaproteobacteria</taxon>
        <taxon>Hyphomicrobiales</taxon>
        <taxon>Methylocystaceae</taxon>
        <taxon>Methylosinus</taxon>
    </lineage>
</organism>
<dbReference type="InterPro" id="IPR000795">
    <property type="entry name" value="T_Tr_GTP-bd_dom"/>
</dbReference>
<dbReference type="Gene3D" id="3.30.70.240">
    <property type="match status" value="1"/>
</dbReference>
<reference evidence="9 10" key="1">
    <citation type="journal article" date="2018" name="Appl. Microbiol. Biotechnol.">
        <title>Co-cultivation of the strictly anaerobic methanogen Methanosarcina barkeri with aerobic methanotrophs in an oxygen-limited membrane bioreactor.</title>
        <authorList>
            <person name="In 't Zandt M.H."/>
            <person name="van den Bosch T.J.M."/>
            <person name="Rijkers R."/>
            <person name="van Kessel M.A.H.J."/>
            <person name="Jetten M.S.M."/>
            <person name="Welte C.U."/>
        </authorList>
    </citation>
    <scope>NUCLEOTIDE SEQUENCE [LARGE SCALE GENOMIC DNA]</scope>
    <source>
        <strain evidence="9 10">DSM 17706</strain>
    </source>
</reference>
<protein>
    <recommendedName>
        <fullName evidence="1">Elongation factor G</fullName>
    </recommendedName>
</protein>
<dbReference type="CDD" id="cd01434">
    <property type="entry name" value="EFG_mtEFG1_IV"/>
    <property type="match status" value="1"/>
</dbReference>
<dbReference type="Pfam" id="PF14492">
    <property type="entry name" value="EFG_III"/>
    <property type="match status" value="1"/>
</dbReference>
<dbReference type="InterPro" id="IPR027417">
    <property type="entry name" value="P-loop_NTPase"/>
</dbReference>
<dbReference type="InterPro" id="IPR005517">
    <property type="entry name" value="Transl_elong_EFG/EF2_IV"/>
</dbReference>
<evidence type="ECO:0000256" key="5">
    <source>
        <dbReference type="ARBA" id="ARBA00023134"/>
    </source>
</evidence>
<evidence type="ECO:0000259" key="8">
    <source>
        <dbReference type="SMART" id="SM00889"/>
    </source>
</evidence>
<evidence type="ECO:0000313" key="9">
    <source>
        <dbReference type="EMBL" id="PWB93007.1"/>
    </source>
</evidence>
<evidence type="ECO:0000256" key="6">
    <source>
        <dbReference type="ARBA" id="ARBA00024731"/>
    </source>
</evidence>
<name>A0A2U1SN18_METSR</name>
<dbReference type="InterPro" id="IPR020568">
    <property type="entry name" value="Ribosomal_Su5_D2-typ_SF"/>
</dbReference>
<dbReference type="GO" id="GO:0005525">
    <property type="term" value="F:GTP binding"/>
    <property type="evidence" value="ECO:0007669"/>
    <property type="project" value="UniProtKB-KW"/>
</dbReference>
<dbReference type="RefSeq" id="WP_108918090.1">
    <property type="nucleotide sequence ID" value="NZ_BGJY01000009.1"/>
</dbReference>
<keyword evidence="10" id="KW-1185">Reference proteome</keyword>
<dbReference type="InterPro" id="IPR047872">
    <property type="entry name" value="EFG_IV"/>
</dbReference>
<dbReference type="GO" id="GO:0003746">
    <property type="term" value="F:translation elongation factor activity"/>
    <property type="evidence" value="ECO:0007669"/>
    <property type="project" value="UniProtKB-KW"/>
</dbReference>
<feature type="domain" description="Elongation factor EFG" evidence="7">
    <location>
        <begin position="589"/>
        <end position="679"/>
    </location>
</feature>
<dbReference type="Proteomes" id="UP000245137">
    <property type="component" value="Unassembled WGS sequence"/>
</dbReference>
<comment type="caution">
    <text evidence="9">The sequence shown here is derived from an EMBL/GenBank/DDBJ whole genome shotgun (WGS) entry which is preliminary data.</text>
</comment>
<evidence type="ECO:0000256" key="2">
    <source>
        <dbReference type="ARBA" id="ARBA00022741"/>
    </source>
</evidence>
<dbReference type="GO" id="GO:0003924">
    <property type="term" value="F:GTPase activity"/>
    <property type="evidence" value="ECO:0007669"/>
    <property type="project" value="InterPro"/>
</dbReference>
<evidence type="ECO:0000256" key="1">
    <source>
        <dbReference type="ARBA" id="ARBA00017872"/>
    </source>
</evidence>
<dbReference type="SUPFAM" id="SSF54980">
    <property type="entry name" value="EF-G C-terminal domain-like"/>
    <property type="match status" value="2"/>
</dbReference>
<comment type="function">
    <text evidence="6">Catalyzes the GTP-dependent ribosomal translocation step during translation elongation. During this step, the ribosome changes from the pre-translocational (PRE) to the post-translocational (POST) state as the newly formed A-site-bound peptidyl-tRNA and P-site-bound deacylated tRNA move to the P and E sites, respectively. Catalyzes the coordinated movement of the two tRNA molecules, the mRNA and conformational changes in the ribosome.</text>
</comment>